<name>A0ACC0CLU3_9PEZI</name>
<dbReference type="EMBL" id="MU394398">
    <property type="protein sequence ID" value="KAI6081352.1"/>
    <property type="molecule type" value="Genomic_DNA"/>
</dbReference>
<protein>
    <submittedName>
        <fullName evidence="1">Glycoside hydrolase family 6 protein</fullName>
    </submittedName>
</protein>
<accession>A0ACC0CLU3</accession>
<evidence type="ECO:0000313" key="1">
    <source>
        <dbReference type="EMBL" id="KAI6081352.1"/>
    </source>
</evidence>
<evidence type="ECO:0000313" key="2">
    <source>
        <dbReference type="Proteomes" id="UP001497680"/>
    </source>
</evidence>
<keyword evidence="1" id="KW-0378">Hydrolase</keyword>
<proteinExistence type="predicted"/>
<sequence length="397" mass="43528">MMLKIGLTAILVVTSLSTNAARGKDVSPSIRNIVGACSIPAVLDARTNVWEDHILYPTSDYRNEVEQAVKAIDDAQLREKAAKVANVGTFMWIKTVDDIANLATEASAVPCDNILGLVLDILPYKESKTRSLELDNRTLAQYQTPFIDSIAEIIRSSINTSFAVIVEPRAFPGYFNDTSAGDDLPKSYRENVPYALKALNLPNVVTYIDVGNSNSMDWDLQRDVAAKEILNTFEAAGSPSQFRGFATNVANYNAWDLLPGEFVPADDSRYTRPQNEQQFVRILSDALQKNGLPSRATHGIMDTSRNGVPGLRWTWDDWCNVNGAGFGPRPTSQTRDESLDAFVWVAHPGESDGSSDPSAPGYDAACGKEDAFRPSPAAGQWHQAYFEMLVQNADPTL</sequence>
<reference evidence="1 2" key="1">
    <citation type="journal article" date="2022" name="New Phytol.">
        <title>Ecological generalism drives hyperdiversity of secondary metabolite gene clusters in xylarialean endophytes.</title>
        <authorList>
            <person name="Franco M.E.E."/>
            <person name="Wisecaver J.H."/>
            <person name="Arnold A.E."/>
            <person name="Ju Y.M."/>
            <person name="Slot J.C."/>
            <person name="Ahrendt S."/>
            <person name="Moore L.P."/>
            <person name="Eastman K.E."/>
            <person name="Scott K."/>
            <person name="Konkel Z."/>
            <person name="Mondo S.J."/>
            <person name="Kuo A."/>
            <person name="Hayes R.D."/>
            <person name="Haridas S."/>
            <person name="Andreopoulos B."/>
            <person name="Riley R."/>
            <person name="LaButti K."/>
            <person name="Pangilinan J."/>
            <person name="Lipzen A."/>
            <person name="Amirebrahimi M."/>
            <person name="Yan J."/>
            <person name="Adam C."/>
            <person name="Keymanesh K."/>
            <person name="Ng V."/>
            <person name="Louie K."/>
            <person name="Northen T."/>
            <person name="Drula E."/>
            <person name="Henrissat B."/>
            <person name="Hsieh H.M."/>
            <person name="Youens-Clark K."/>
            <person name="Lutzoni F."/>
            <person name="Miadlikowska J."/>
            <person name="Eastwood D.C."/>
            <person name="Hamelin R.C."/>
            <person name="Grigoriev I.V."/>
            <person name="U'Ren J.M."/>
        </authorList>
    </citation>
    <scope>NUCLEOTIDE SEQUENCE [LARGE SCALE GENOMIC DNA]</scope>
    <source>
        <strain evidence="1 2">ER1909</strain>
    </source>
</reference>
<comment type="caution">
    <text evidence="1">The sequence shown here is derived from an EMBL/GenBank/DDBJ whole genome shotgun (WGS) entry which is preliminary data.</text>
</comment>
<dbReference type="Proteomes" id="UP001497680">
    <property type="component" value="Unassembled WGS sequence"/>
</dbReference>
<keyword evidence="2" id="KW-1185">Reference proteome</keyword>
<gene>
    <name evidence="1" type="ORF">F4821DRAFT_274960</name>
</gene>
<organism evidence="1 2">
    <name type="scientific">Hypoxylon rubiginosum</name>
    <dbReference type="NCBI Taxonomy" id="110542"/>
    <lineage>
        <taxon>Eukaryota</taxon>
        <taxon>Fungi</taxon>
        <taxon>Dikarya</taxon>
        <taxon>Ascomycota</taxon>
        <taxon>Pezizomycotina</taxon>
        <taxon>Sordariomycetes</taxon>
        <taxon>Xylariomycetidae</taxon>
        <taxon>Xylariales</taxon>
        <taxon>Hypoxylaceae</taxon>
        <taxon>Hypoxylon</taxon>
    </lineage>
</organism>